<accession>A0A8D5JRD4</accession>
<dbReference type="KEGG" id="mpau:ZMTM_16200"/>
<dbReference type="AlphaFoldDB" id="A0A8D5JRD4"/>
<dbReference type="RefSeq" id="WP_221763457.1">
    <property type="nucleotide sequence ID" value="NZ_AP024110.1"/>
</dbReference>
<evidence type="ECO:0000256" key="1">
    <source>
        <dbReference type="SAM" id="MobiDB-lite"/>
    </source>
</evidence>
<sequence length="179" mass="19141">MSNSPRLHSSRKAHPMVLVAATALTIFSLLGSAAITGLIPTVPYAKQGLLQDMTNDKPSNHAASFESKAPENKTDTQRQSSNNQTLINADNETLNQAQAENKLCQDCGVIISIKSIDQVATDLGGNFIGGDTDKVGAKTAYLIKVRMENGGYRLVTQYSQPQHGIGDIVKLDSNQLVSA</sequence>
<proteinExistence type="predicted"/>
<organism evidence="2 3">
    <name type="scientific">Methyloradius palustris</name>
    <dbReference type="NCBI Taxonomy" id="2778876"/>
    <lineage>
        <taxon>Bacteria</taxon>
        <taxon>Pseudomonadati</taxon>
        <taxon>Pseudomonadota</taxon>
        <taxon>Betaproteobacteria</taxon>
        <taxon>Nitrosomonadales</taxon>
        <taxon>Methylophilaceae</taxon>
        <taxon>Methyloradius</taxon>
    </lineage>
</organism>
<feature type="region of interest" description="Disordered" evidence="1">
    <location>
        <begin position="53"/>
        <end position="82"/>
    </location>
</feature>
<dbReference type="EMBL" id="AP024110">
    <property type="protein sequence ID" value="BCM25361.1"/>
    <property type="molecule type" value="Genomic_DNA"/>
</dbReference>
<gene>
    <name evidence="2" type="ORF">ZMTM_16200</name>
</gene>
<keyword evidence="3" id="KW-1185">Reference proteome</keyword>
<protein>
    <submittedName>
        <fullName evidence="2">Uncharacterized protein</fullName>
    </submittedName>
</protein>
<evidence type="ECO:0000313" key="3">
    <source>
        <dbReference type="Proteomes" id="UP000826722"/>
    </source>
</evidence>
<reference evidence="2" key="1">
    <citation type="journal article" date="2021" name="Arch. Microbiol.">
        <title>Methyloradius palustris gen. nov., sp. nov., a methanol-oxidizing bacterium isolated from snow.</title>
        <authorList>
            <person name="Miyadera T."/>
            <person name="Kojima H."/>
            <person name="Fukui M."/>
        </authorList>
    </citation>
    <scope>NUCLEOTIDE SEQUENCE</scope>
    <source>
        <strain evidence="2">Zm11</strain>
    </source>
</reference>
<dbReference type="Proteomes" id="UP000826722">
    <property type="component" value="Chromosome"/>
</dbReference>
<name>A0A8D5JRD4_9PROT</name>
<evidence type="ECO:0000313" key="2">
    <source>
        <dbReference type="EMBL" id="BCM25361.1"/>
    </source>
</evidence>